<feature type="domain" description="RNA polymerase sigma-70 region 4" evidence="6">
    <location>
        <begin position="109"/>
        <end position="155"/>
    </location>
</feature>
<evidence type="ECO:0000259" key="6">
    <source>
        <dbReference type="Pfam" id="PF04545"/>
    </source>
</evidence>
<dbReference type="SUPFAM" id="SSF88946">
    <property type="entry name" value="Sigma2 domain of RNA polymerase sigma factors"/>
    <property type="match status" value="1"/>
</dbReference>
<dbReference type="Proteomes" id="UP000035996">
    <property type="component" value="Unassembled WGS sequence"/>
</dbReference>
<sequence>MKEVEFEELIVRFTPLIKNQIKKLNLTHAYQKYEQDALIALWECSMSFDETKGSFSAYAYVKVRGKLLDACRKEIRIYKELQTQSVFEDHPDSSSMLHSDSDLERYKKGLTIKQRTWLQQAIEEEKSLKEIAFTEGVSIEAVKSWRKSALSKIRKQLNSTRM</sequence>
<dbReference type="InterPro" id="IPR013324">
    <property type="entry name" value="RNA_pol_sigma_r3/r4-like"/>
</dbReference>
<gene>
    <name evidence="7" type="ORF">AB986_07230</name>
</gene>
<evidence type="ECO:0000313" key="7">
    <source>
        <dbReference type="EMBL" id="KMM39019.1"/>
    </source>
</evidence>
<dbReference type="Gene3D" id="1.10.10.10">
    <property type="entry name" value="Winged helix-like DNA-binding domain superfamily/Winged helix DNA-binding domain"/>
    <property type="match status" value="1"/>
</dbReference>
<keyword evidence="1" id="KW-0805">Transcription regulation</keyword>
<dbReference type="RefSeq" id="WP_048310189.1">
    <property type="nucleotide sequence ID" value="NZ_CP119526.1"/>
</dbReference>
<name>A0A0J6D3Z9_9BACL</name>
<proteinExistence type="predicted"/>
<evidence type="ECO:0000256" key="4">
    <source>
        <dbReference type="ARBA" id="ARBA00023163"/>
    </source>
</evidence>
<dbReference type="NCBIfam" id="TIGR02937">
    <property type="entry name" value="sigma70-ECF"/>
    <property type="match status" value="1"/>
</dbReference>
<organism evidence="7 8">
    <name type="scientific">Guptibacillus hwajinpoensis</name>
    <dbReference type="NCBI Taxonomy" id="208199"/>
    <lineage>
        <taxon>Bacteria</taxon>
        <taxon>Bacillati</taxon>
        <taxon>Bacillota</taxon>
        <taxon>Bacilli</taxon>
        <taxon>Bacillales</taxon>
        <taxon>Guptibacillaceae</taxon>
        <taxon>Guptibacillus</taxon>
    </lineage>
</organism>
<dbReference type="OrthoDB" id="9783788at2"/>
<keyword evidence="8" id="KW-1185">Reference proteome</keyword>
<accession>A0A0J6D3Z9</accession>
<dbReference type="AlphaFoldDB" id="A0A0J6D3Z9"/>
<evidence type="ECO:0000256" key="2">
    <source>
        <dbReference type="ARBA" id="ARBA00023082"/>
    </source>
</evidence>
<protein>
    <recommendedName>
        <fullName evidence="9">RNA polymerase sigma-70 region 2 domain-containing protein</fullName>
    </recommendedName>
</protein>
<evidence type="ECO:0008006" key="9">
    <source>
        <dbReference type="Google" id="ProtNLM"/>
    </source>
</evidence>
<evidence type="ECO:0000256" key="3">
    <source>
        <dbReference type="ARBA" id="ARBA00023125"/>
    </source>
</evidence>
<dbReference type="GO" id="GO:0006352">
    <property type="term" value="P:DNA-templated transcription initiation"/>
    <property type="evidence" value="ECO:0007669"/>
    <property type="project" value="InterPro"/>
</dbReference>
<dbReference type="STRING" id="157733.AB986_07230"/>
<dbReference type="InterPro" id="IPR007630">
    <property type="entry name" value="RNA_pol_sigma70_r4"/>
</dbReference>
<evidence type="ECO:0000256" key="1">
    <source>
        <dbReference type="ARBA" id="ARBA00023015"/>
    </source>
</evidence>
<dbReference type="InterPro" id="IPR007627">
    <property type="entry name" value="RNA_pol_sigma70_r2"/>
</dbReference>
<dbReference type="GO" id="GO:0016987">
    <property type="term" value="F:sigma factor activity"/>
    <property type="evidence" value="ECO:0007669"/>
    <property type="project" value="UniProtKB-KW"/>
</dbReference>
<keyword evidence="4" id="KW-0804">Transcription</keyword>
<dbReference type="InterPro" id="IPR036388">
    <property type="entry name" value="WH-like_DNA-bd_sf"/>
</dbReference>
<evidence type="ECO:0000313" key="8">
    <source>
        <dbReference type="Proteomes" id="UP000035996"/>
    </source>
</evidence>
<dbReference type="InterPro" id="IPR014284">
    <property type="entry name" value="RNA_pol_sigma-70_dom"/>
</dbReference>
<evidence type="ECO:0000259" key="5">
    <source>
        <dbReference type="Pfam" id="PF04542"/>
    </source>
</evidence>
<dbReference type="Gene3D" id="1.10.1740.10">
    <property type="match status" value="1"/>
</dbReference>
<dbReference type="InterPro" id="IPR013325">
    <property type="entry name" value="RNA_pol_sigma_r2"/>
</dbReference>
<dbReference type="GO" id="GO:0003677">
    <property type="term" value="F:DNA binding"/>
    <property type="evidence" value="ECO:0007669"/>
    <property type="project" value="UniProtKB-KW"/>
</dbReference>
<dbReference type="EMBL" id="LELK01000001">
    <property type="protein sequence ID" value="KMM39019.1"/>
    <property type="molecule type" value="Genomic_DNA"/>
</dbReference>
<keyword evidence="3" id="KW-0238">DNA-binding</keyword>
<comment type="caution">
    <text evidence="7">The sequence shown here is derived from an EMBL/GenBank/DDBJ whole genome shotgun (WGS) entry which is preliminary data.</text>
</comment>
<dbReference type="SUPFAM" id="SSF88659">
    <property type="entry name" value="Sigma3 and sigma4 domains of RNA polymerase sigma factors"/>
    <property type="match status" value="1"/>
</dbReference>
<keyword evidence="2" id="KW-0731">Sigma factor</keyword>
<reference evidence="7" key="1">
    <citation type="submission" date="2015-06" db="EMBL/GenBank/DDBJ databases">
        <authorList>
            <person name="Liu B."/>
            <person name="Wang J."/>
            <person name="Zhu Y."/>
            <person name="Liu G."/>
            <person name="Chen Q."/>
            <person name="Zheng C."/>
            <person name="Che J."/>
            <person name="Ge C."/>
            <person name="Shi H."/>
            <person name="Pan Z."/>
            <person name="Liu X."/>
        </authorList>
    </citation>
    <scope>NUCLEOTIDE SEQUENCE [LARGE SCALE GENOMIC DNA]</scope>
    <source>
        <strain evidence="7">DSM 16346</strain>
    </source>
</reference>
<dbReference type="Pfam" id="PF04545">
    <property type="entry name" value="Sigma70_r4"/>
    <property type="match status" value="1"/>
</dbReference>
<dbReference type="Pfam" id="PF04542">
    <property type="entry name" value="Sigma70_r2"/>
    <property type="match status" value="1"/>
</dbReference>
<feature type="domain" description="RNA polymerase sigma-70 region 2" evidence="5">
    <location>
        <begin position="35"/>
        <end position="74"/>
    </location>
</feature>